<dbReference type="Proteomes" id="UP000317429">
    <property type="component" value="Chromosome"/>
</dbReference>
<sequence precursor="true">MVRNALLLLMLLAAAQHSAAEFTHPKPVAVRWWGQGMVSVETFGNLTVVIDPYGGDIGYDLPELSADLVLVTHEHADHNNVGGVGGGPVIVRGLNDAGAVRELHHLLDRPPTTSKVIWRSNTKADSAKTSKDAVGVRSVSAWHDERQGADRGATAVFSIVVDGVNIVHCGDLGQSKLTDSQVAQLGTVDVLILSVESDAAVTIVEQLNPRYVVPIHYKTDRLKIPLEPIDSFLAAVGDRWEVDRPVVNTLAVSAADGDDETSTRVVVLGYEPWRPSGELAALMDRMQSAGEASQGVFAKLSQEQMSWRPPNGSHTPRWNAEHMTGRQLGFFSQIYAALDPEIAAIDLNPAQMPDKYRPAHPDWDGAEEARQMERSAAFVRRFAYLLDGVDPDARAPGSRWTLRRLLQQMERHYGEHTANVQKKFELEGWPAG</sequence>
<dbReference type="InterPro" id="IPR036866">
    <property type="entry name" value="RibonucZ/Hydroxyglut_hydro"/>
</dbReference>
<reference evidence="3 4" key="1">
    <citation type="submission" date="2019-02" db="EMBL/GenBank/DDBJ databases">
        <title>Deep-cultivation of Planctomycetes and their phenomic and genomic characterization uncovers novel biology.</title>
        <authorList>
            <person name="Wiegand S."/>
            <person name="Jogler M."/>
            <person name="Boedeker C."/>
            <person name="Pinto D."/>
            <person name="Vollmers J."/>
            <person name="Rivas-Marin E."/>
            <person name="Kohn T."/>
            <person name="Peeters S.H."/>
            <person name="Heuer A."/>
            <person name="Rast P."/>
            <person name="Oberbeckmann S."/>
            <person name="Bunk B."/>
            <person name="Jeske O."/>
            <person name="Meyerdierks A."/>
            <person name="Storesund J.E."/>
            <person name="Kallscheuer N."/>
            <person name="Luecker S."/>
            <person name="Lage O.M."/>
            <person name="Pohl T."/>
            <person name="Merkel B.J."/>
            <person name="Hornburger P."/>
            <person name="Mueller R.-W."/>
            <person name="Bruemmer F."/>
            <person name="Labrenz M."/>
            <person name="Spormann A.M."/>
            <person name="Op den Camp H."/>
            <person name="Overmann J."/>
            <person name="Amann R."/>
            <person name="Jetten M.S.M."/>
            <person name="Mascher T."/>
            <person name="Medema M.H."/>
            <person name="Devos D.P."/>
            <person name="Kaster A.-K."/>
            <person name="Ovreas L."/>
            <person name="Rohde M."/>
            <person name="Galperin M.Y."/>
            <person name="Jogler C."/>
        </authorList>
    </citation>
    <scope>NUCLEOTIDE SEQUENCE [LARGE SCALE GENOMIC DNA]</scope>
    <source>
        <strain evidence="3 4">Pla175</strain>
    </source>
</reference>
<evidence type="ECO:0000259" key="2">
    <source>
        <dbReference type="Pfam" id="PF12867"/>
    </source>
</evidence>
<feature type="signal peptide" evidence="1">
    <location>
        <begin position="1"/>
        <end position="19"/>
    </location>
</feature>
<accession>A0A518DI30</accession>
<dbReference type="GO" id="GO:0016787">
    <property type="term" value="F:hydrolase activity"/>
    <property type="evidence" value="ECO:0007669"/>
    <property type="project" value="UniProtKB-KW"/>
</dbReference>
<feature type="domain" description="DinB-like" evidence="2">
    <location>
        <begin position="291"/>
        <end position="417"/>
    </location>
</feature>
<dbReference type="PANTHER" id="PTHR39189">
    <property type="entry name" value="UPF0173 METAL-DEPENDENT HYDROLASE YTKL"/>
    <property type="match status" value="1"/>
</dbReference>
<dbReference type="Pfam" id="PF13483">
    <property type="entry name" value="Lactamase_B_3"/>
    <property type="match status" value="1"/>
</dbReference>
<dbReference type="AlphaFoldDB" id="A0A518DI30"/>
<dbReference type="SUPFAM" id="SSF56281">
    <property type="entry name" value="Metallo-hydrolase/oxidoreductase"/>
    <property type="match status" value="1"/>
</dbReference>
<evidence type="ECO:0000313" key="3">
    <source>
        <dbReference type="EMBL" id="QDU91141.1"/>
    </source>
</evidence>
<dbReference type="Pfam" id="PF12867">
    <property type="entry name" value="DinB_2"/>
    <property type="match status" value="1"/>
</dbReference>
<dbReference type="EMBL" id="CP036291">
    <property type="protein sequence ID" value="QDU91141.1"/>
    <property type="molecule type" value="Genomic_DNA"/>
</dbReference>
<dbReference type="Gene3D" id="3.60.15.10">
    <property type="entry name" value="Ribonuclease Z/Hydroxyacylglutathione hydrolase-like"/>
    <property type="match status" value="1"/>
</dbReference>
<evidence type="ECO:0000313" key="4">
    <source>
        <dbReference type="Proteomes" id="UP000317429"/>
    </source>
</evidence>
<organism evidence="3 4">
    <name type="scientific">Pirellulimonas nuda</name>
    <dbReference type="NCBI Taxonomy" id="2528009"/>
    <lineage>
        <taxon>Bacteria</taxon>
        <taxon>Pseudomonadati</taxon>
        <taxon>Planctomycetota</taxon>
        <taxon>Planctomycetia</taxon>
        <taxon>Pirellulales</taxon>
        <taxon>Lacipirellulaceae</taxon>
        <taxon>Pirellulimonas</taxon>
    </lineage>
</organism>
<protein>
    <submittedName>
        <fullName evidence="3">Metal-dependent hydrolase</fullName>
    </submittedName>
</protein>
<keyword evidence="3" id="KW-0378">Hydrolase</keyword>
<gene>
    <name evidence="3" type="ORF">Pla175_45610</name>
</gene>
<keyword evidence="1" id="KW-0732">Signal</keyword>
<proteinExistence type="predicted"/>
<dbReference type="InterPro" id="IPR034660">
    <property type="entry name" value="DinB/YfiT-like"/>
</dbReference>
<keyword evidence="4" id="KW-1185">Reference proteome</keyword>
<dbReference type="KEGG" id="pnd:Pla175_45610"/>
<dbReference type="InterPro" id="IPR024775">
    <property type="entry name" value="DinB-like"/>
</dbReference>
<feature type="chain" id="PRO_5022222018" evidence="1">
    <location>
        <begin position="20"/>
        <end position="432"/>
    </location>
</feature>
<dbReference type="PANTHER" id="PTHR39189:SF1">
    <property type="entry name" value="UPF0173 METAL-DEPENDENT HYDROLASE YTKL"/>
    <property type="match status" value="1"/>
</dbReference>
<dbReference type="Gene3D" id="1.20.120.450">
    <property type="entry name" value="dinb family like domain"/>
    <property type="match status" value="1"/>
</dbReference>
<name>A0A518DI30_9BACT</name>
<evidence type="ECO:0000256" key="1">
    <source>
        <dbReference type="SAM" id="SignalP"/>
    </source>
</evidence>
<dbReference type="SUPFAM" id="SSF109854">
    <property type="entry name" value="DinB/YfiT-like putative metalloenzymes"/>
    <property type="match status" value="1"/>
</dbReference>